<evidence type="ECO:0000313" key="1">
    <source>
        <dbReference type="EMBL" id="KAF2240902.1"/>
    </source>
</evidence>
<reference evidence="1" key="1">
    <citation type="journal article" date="2020" name="Stud. Mycol.">
        <title>101 Dothideomycetes genomes: a test case for predicting lifestyles and emergence of pathogens.</title>
        <authorList>
            <person name="Haridas S."/>
            <person name="Albert R."/>
            <person name="Binder M."/>
            <person name="Bloem J."/>
            <person name="Labutti K."/>
            <person name="Salamov A."/>
            <person name="Andreopoulos B."/>
            <person name="Baker S."/>
            <person name="Barry K."/>
            <person name="Bills G."/>
            <person name="Bluhm B."/>
            <person name="Cannon C."/>
            <person name="Castanera R."/>
            <person name="Culley D."/>
            <person name="Daum C."/>
            <person name="Ezra D."/>
            <person name="Gonzalez J."/>
            <person name="Henrissat B."/>
            <person name="Kuo A."/>
            <person name="Liang C."/>
            <person name="Lipzen A."/>
            <person name="Lutzoni F."/>
            <person name="Magnuson J."/>
            <person name="Mondo S."/>
            <person name="Nolan M."/>
            <person name="Ohm R."/>
            <person name="Pangilinan J."/>
            <person name="Park H.-J."/>
            <person name="Ramirez L."/>
            <person name="Alfaro M."/>
            <person name="Sun H."/>
            <person name="Tritt A."/>
            <person name="Yoshinaga Y."/>
            <person name="Zwiers L.-H."/>
            <person name="Turgeon B."/>
            <person name="Goodwin S."/>
            <person name="Spatafora J."/>
            <person name="Crous P."/>
            <person name="Grigoriev I."/>
        </authorList>
    </citation>
    <scope>NUCLEOTIDE SEQUENCE</scope>
    <source>
        <strain evidence="1">CBS 122368</strain>
    </source>
</reference>
<evidence type="ECO:0008006" key="3">
    <source>
        <dbReference type="Google" id="ProtNLM"/>
    </source>
</evidence>
<sequence>MAEVAAVLAALQATTQFLEQAFRVLGRLRRAHHRQVGLVDLLLRHETELKSVKAIIGIIDDEEELRTASVVTELYRLKDVESKLVKLLEELDPKPSGKVKQFARQFVQGSADEKKLYGIMDELAHVKSDLLLRIQVANVGVMRIMGKQLVANAEVIQRIDQFLREEVGNCEGLRIARLLKGRRPSNDGTVPLTPADLKKLAEEDSEDSSDETLVDECESPARPCPAKVERIILRNSARDQAFQINAAFGKDVWRDVDRLVIEDNEVCGNAVQINYAITFDGAKFLRDWQKETVKAAQHGSRPRRDSGQDS</sequence>
<proteinExistence type="predicted"/>
<protein>
    <recommendedName>
        <fullName evidence="3">NACHT-NTPase and P-loop NTPases N-terminal domain-containing protein</fullName>
    </recommendedName>
</protein>
<dbReference type="AlphaFoldDB" id="A0A6A6HSX2"/>
<organism evidence="1 2">
    <name type="scientific">Trematosphaeria pertusa</name>
    <dbReference type="NCBI Taxonomy" id="390896"/>
    <lineage>
        <taxon>Eukaryota</taxon>
        <taxon>Fungi</taxon>
        <taxon>Dikarya</taxon>
        <taxon>Ascomycota</taxon>
        <taxon>Pezizomycotina</taxon>
        <taxon>Dothideomycetes</taxon>
        <taxon>Pleosporomycetidae</taxon>
        <taxon>Pleosporales</taxon>
        <taxon>Massarineae</taxon>
        <taxon>Trematosphaeriaceae</taxon>
        <taxon>Trematosphaeria</taxon>
    </lineage>
</organism>
<gene>
    <name evidence="1" type="ORF">BU26DRAFT_202076</name>
</gene>
<dbReference type="RefSeq" id="XP_033675906.1">
    <property type="nucleotide sequence ID" value="XM_033820546.1"/>
</dbReference>
<keyword evidence="2" id="KW-1185">Reference proteome</keyword>
<accession>A0A6A6HSX2</accession>
<name>A0A6A6HSX2_9PLEO</name>
<dbReference type="OrthoDB" id="3559235at2759"/>
<evidence type="ECO:0000313" key="2">
    <source>
        <dbReference type="Proteomes" id="UP000800094"/>
    </source>
</evidence>
<dbReference type="Proteomes" id="UP000800094">
    <property type="component" value="Unassembled WGS sequence"/>
</dbReference>
<dbReference type="GeneID" id="54573876"/>
<dbReference type="EMBL" id="ML987215">
    <property type="protein sequence ID" value="KAF2240902.1"/>
    <property type="molecule type" value="Genomic_DNA"/>
</dbReference>